<comment type="caution">
    <text evidence="7">The sequence shown here is derived from an EMBL/GenBank/DDBJ whole genome shotgun (WGS) entry which is preliminary data.</text>
</comment>
<dbReference type="InterPro" id="IPR026564">
    <property type="entry name" value="Transcrip_reg_TACO1-like_dom3"/>
</dbReference>
<evidence type="ECO:0000256" key="2">
    <source>
        <dbReference type="ARBA" id="ARBA00008724"/>
    </source>
</evidence>
<dbReference type="Pfam" id="PF01709">
    <property type="entry name" value="Transcrip_reg"/>
    <property type="match status" value="1"/>
</dbReference>
<dbReference type="NCBIfam" id="NF009044">
    <property type="entry name" value="PRK12378.1"/>
    <property type="match status" value="1"/>
</dbReference>
<feature type="domain" description="TACO1/YebC-like second and third" evidence="5">
    <location>
        <begin position="82"/>
        <end position="238"/>
    </location>
</feature>
<protein>
    <submittedName>
        <fullName evidence="7">Putative transcriptional regulatory protein</fullName>
    </submittedName>
</protein>
<dbReference type="HAMAP" id="MF_00693">
    <property type="entry name" value="Transcrip_reg_TACO1"/>
    <property type="match status" value="1"/>
</dbReference>
<dbReference type="GO" id="GO:0005829">
    <property type="term" value="C:cytosol"/>
    <property type="evidence" value="ECO:0007669"/>
    <property type="project" value="TreeGrafter"/>
</dbReference>
<evidence type="ECO:0000256" key="1">
    <source>
        <dbReference type="ARBA" id="ARBA00004173"/>
    </source>
</evidence>
<dbReference type="SUPFAM" id="SSF75625">
    <property type="entry name" value="YebC-like"/>
    <property type="match status" value="1"/>
</dbReference>
<sequence length="249" mass="26821">MAGHSQFKNIMHRKGAQDAKRAKVFTKLIRELTVSAKTGLPDPAANPRLRAAILAAREANMPKDTIERAIKRGAGGEDGANYEEVRYEGYGPGSVAVIVEALTDNRNRTASEVRTAFNKAGGNLGETNSVSFMFDRVGALHYPAAAGSADAMFEAALEAGADNVESDEDGHDITCAPDDLNAVRETLEAQFGSPASARLDWRPQTLVPISDEAVAQSLMKFLDVLDDNDDVQRVQANFDIAQEVMEKLA</sequence>
<comment type="similarity">
    <text evidence="2">Belongs to the TACO1 family.</text>
</comment>
<evidence type="ECO:0000256" key="3">
    <source>
        <dbReference type="ARBA" id="ARBA00022490"/>
    </source>
</evidence>
<dbReference type="GO" id="GO:0003677">
    <property type="term" value="F:DNA binding"/>
    <property type="evidence" value="ECO:0007669"/>
    <property type="project" value="UniProtKB-KW"/>
</dbReference>
<dbReference type="NCBIfam" id="NF001030">
    <property type="entry name" value="PRK00110.1"/>
    <property type="match status" value="1"/>
</dbReference>
<dbReference type="PANTHER" id="PTHR12532:SF6">
    <property type="entry name" value="TRANSCRIPTIONAL REGULATORY PROTEIN YEBC-RELATED"/>
    <property type="match status" value="1"/>
</dbReference>
<evidence type="ECO:0000259" key="5">
    <source>
        <dbReference type="Pfam" id="PF01709"/>
    </source>
</evidence>
<dbReference type="Pfam" id="PF20772">
    <property type="entry name" value="TACO1_YebC_N"/>
    <property type="match status" value="1"/>
</dbReference>
<name>A0A1J5RDY8_9ZZZZ</name>
<dbReference type="InterPro" id="IPR002876">
    <property type="entry name" value="Transcrip_reg_TACO1-like"/>
</dbReference>
<dbReference type="NCBIfam" id="TIGR01033">
    <property type="entry name" value="YebC/PmpR family DNA-binding transcriptional regulator"/>
    <property type="match status" value="1"/>
</dbReference>
<comment type="subcellular location">
    <subcellularLocation>
        <location evidence="1">Mitochondrion</location>
    </subcellularLocation>
</comment>
<proteinExistence type="inferred from homology"/>
<dbReference type="InterPro" id="IPR029072">
    <property type="entry name" value="YebC-like"/>
</dbReference>
<dbReference type="InterPro" id="IPR048300">
    <property type="entry name" value="TACO1_YebC-like_2nd/3rd_dom"/>
</dbReference>
<feature type="domain" description="TACO1/YebC-like N-terminal" evidence="6">
    <location>
        <begin position="5"/>
        <end position="75"/>
    </location>
</feature>
<dbReference type="Gene3D" id="1.10.10.200">
    <property type="match status" value="1"/>
</dbReference>
<dbReference type="GO" id="GO:0005739">
    <property type="term" value="C:mitochondrion"/>
    <property type="evidence" value="ECO:0007669"/>
    <property type="project" value="UniProtKB-SubCell"/>
</dbReference>
<accession>A0A1J5RDY8</accession>
<dbReference type="FunFam" id="1.10.10.200:FF:000002">
    <property type="entry name" value="Probable transcriptional regulatory protein CLM62_37755"/>
    <property type="match status" value="1"/>
</dbReference>
<keyword evidence="4" id="KW-0238">DNA-binding</keyword>
<gene>
    <name evidence="7" type="ORF">GALL_237400</name>
</gene>
<evidence type="ECO:0000313" key="7">
    <source>
        <dbReference type="EMBL" id="OIQ94310.1"/>
    </source>
</evidence>
<dbReference type="AlphaFoldDB" id="A0A1J5RDY8"/>
<dbReference type="EMBL" id="MLJW01000189">
    <property type="protein sequence ID" value="OIQ94310.1"/>
    <property type="molecule type" value="Genomic_DNA"/>
</dbReference>
<keyword evidence="3" id="KW-0963">Cytoplasm</keyword>
<reference evidence="7" key="1">
    <citation type="submission" date="2016-10" db="EMBL/GenBank/DDBJ databases">
        <title>Sequence of Gallionella enrichment culture.</title>
        <authorList>
            <person name="Poehlein A."/>
            <person name="Muehling M."/>
            <person name="Daniel R."/>
        </authorList>
    </citation>
    <scope>NUCLEOTIDE SEQUENCE</scope>
</reference>
<evidence type="ECO:0000259" key="6">
    <source>
        <dbReference type="Pfam" id="PF20772"/>
    </source>
</evidence>
<evidence type="ECO:0000256" key="4">
    <source>
        <dbReference type="ARBA" id="ARBA00023125"/>
    </source>
</evidence>
<dbReference type="Gene3D" id="3.30.70.980">
    <property type="match status" value="2"/>
</dbReference>
<dbReference type="PANTHER" id="PTHR12532">
    <property type="entry name" value="TRANSLATIONAL ACTIVATOR OF CYTOCHROME C OXIDASE 1"/>
    <property type="match status" value="1"/>
</dbReference>
<organism evidence="7">
    <name type="scientific">mine drainage metagenome</name>
    <dbReference type="NCBI Taxonomy" id="410659"/>
    <lineage>
        <taxon>unclassified sequences</taxon>
        <taxon>metagenomes</taxon>
        <taxon>ecological metagenomes</taxon>
    </lineage>
</organism>
<dbReference type="InterPro" id="IPR017856">
    <property type="entry name" value="Integrase-like_N"/>
</dbReference>
<dbReference type="InterPro" id="IPR049083">
    <property type="entry name" value="TACO1_YebC_N"/>
</dbReference>